<accession>A0A520S021</accession>
<sequence length="205" mass="23332">MQHVISNRISDFKKIYRKNVELVSISHSTSDHLTRLAGRLFSSHKTLELKWRQKATDKDSPTRELRVSIEDNEAIGSLTKEIVRTNEILYELFDCKEISIRVTTLSKPMCPKFHVDAIACRMLTTISGGGTEWISRDDVDESVLANRWLDTAPLKTGKEIRQLKTSAMSLLKGGSWQEGFEGVVHRSPHQSSERLLLSYDPIFSD</sequence>
<dbReference type="AlphaFoldDB" id="A0A520S021"/>
<dbReference type="EMBL" id="SHAG01000024">
    <property type="protein sequence ID" value="RZO75818.1"/>
    <property type="molecule type" value="Genomic_DNA"/>
</dbReference>
<comment type="caution">
    <text evidence="1">The sequence shown here is derived from an EMBL/GenBank/DDBJ whole genome shotgun (WGS) entry which is preliminary data.</text>
</comment>
<organism evidence="1 2">
    <name type="scientific">OM182 bacterium</name>
    <dbReference type="NCBI Taxonomy" id="2510334"/>
    <lineage>
        <taxon>Bacteria</taxon>
        <taxon>Pseudomonadati</taxon>
        <taxon>Pseudomonadota</taxon>
        <taxon>Gammaproteobacteria</taxon>
        <taxon>OMG group</taxon>
        <taxon>OM182 clade</taxon>
    </lineage>
</organism>
<dbReference type="InterPro" id="IPR014955">
    <property type="entry name" value="DUF1826"/>
</dbReference>
<proteinExistence type="predicted"/>
<gene>
    <name evidence="1" type="ORF">EVA68_06055</name>
</gene>
<reference evidence="1 2" key="1">
    <citation type="submission" date="2019-02" db="EMBL/GenBank/DDBJ databases">
        <title>Prokaryotic population dynamics and viral predation in marine succession experiment using metagenomics: the confinement effect.</title>
        <authorList>
            <person name="Haro-Moreno J.M."/>
            <person name="Rodriguez-Valera F."/>
            <person name="Lopez-Perez M."/>
        </authorList>
    </citation>
    <scope>NUCLEOTIDE SEQUENCE [LARGE SCALE GENOMIC DNA]</scope>
    <source>
        <strain evidence="1">MED-G157</strain>
    </source>
</reference>
<protein>
    <submittedName>
        <fullName evidence="1">DUF1826 domain-containing protein</fullName>
    </submittedName>
</protein>
<dbReference type="Pfam" id="PF08856">
    <property type="entry name" value="DUF1826"/>
    <property type="match status" value="1"/>
</dbReference>
<name>A0A520S021_9GAMM</name>
<evidence type="ECO:0000313" key="2">
    <source>
        <dbReference type="Proteomes" id="UP000316199"/>
    </source>
</evidence>
<evidence type="ECO:0000313" key="1">
    <source>
        <dbReference type="EMBL" id="RZO75818.1"/>
    </source>
</evidence>
<dbReference type="Proteomes" id="UP000316199">
    <property type="component" value="Unassembled WGS sequence"/>
</dbReference>